<keyword evidence="2" id="KW-1185">Reference proteome</keyword>
<comment type="caution">
    <text evidence="1">The sequence shown here is derived from an EMBL/GenBank/DDBJ whole genome shotgun (WGS) entry which is preliminary data.</text>
</comment>
<organism evidence="1 2">
    <name type="scientific">Pistacia integerrima</name>
    <dbReference type="NCBI Taxonomy" id="434235"/>
    <lineage>
        <taxon>Eukaryota</taxon>
        <taxon>Viridiplantae</taxon>
        <taxon>Streptophyta</taxon>
        <taxon>Embryophyta</taxon>
        <taxon>Tracheophyta</taxon>
        <taxon>Spermatophyta</taxon>
        <taxon>Magnoliopsida</taxon>
        <taxon>eudicotyledons</taxon>
        <taxon>Gunneridae</taxon>
        <taxon>Pentapetalae</taxon>
        <taxon>rosids</taxon>
        <taxon>malvids</taxon>
        <taxon>Sapindales</taxon>
        <taxon>Anacardiaceae</taxon>
        <taxon>Pistacia</taxon>
    </lineage>
</organism>
<name>A0ACC0X1L5_9ROSI</name>
<protein>
    <submittedName>
        <fullName evidence="1">Uncharacterized protein</fullName>
    </submittedName>
</protein>
<proteinExistence type="predicted"/>
<accession>A0ACC0X1L5</accession>
<dbReference type="Proteomes" id="UP001163603">
    <property type="component" value="Chromosome 15"/>
</dbReference>
<evidence type="ECO:0000313" key="2">
    <source>
        <dbReference type="Proteomes" id="UP001163603"/>
    </source>
</evidence>
<gene>
    <name evidence="1" type="ORF">Pint_29689</name>
</gene>
<reference evidence="2" key="1">
    <citation type="journal article" date="2023" name="G3 (Bethesda)">
        <title>Genome assembly and association tests identify interacting loci associated with vigor, precocity, and sex in interspecific pistachio rootstocks.</title>
        <authorList>
            <person name="Palmer W."/>
            <person name="Jacygrad E."/>
            <person name="Sagayaradj S."/>
            <person name="Cavanaugh K."/>
            <person name="Han R."/>
            <person name="Bertier L."/>
            <person name="Beede B."/>
            <person name="Kafkas S."/>
            <person name="Golino D."/>
            <person name="Preece J."/>
            <person name="Michelmore R."/>
        </authorList>
    </citation>
    <scope>NUCLEOTIDE SEQUENCE [LARGE SCALE GENOMIC DNA]</scope>
</reference>
<sequence>MDPETHHVSLDESYRPLPSLYLAFLSIWFFSACSWTINTYKNRHFQFFNCWLLEQTNNLQWTLASVPLIKALQLTLSFLFWYSCFHLQTCSLWMSFGVYITGVLFQTASFVSFLLISHGYCIMCERLSVNERRTTAALGCVFYLTLVGYRASVPYFTVLLLLNYIVSFYMIFHHISQNLSVLREQLAFIEDEDIQAMHDAVYTKYIMFKKFQGAMQIVAMAEIVIYLNVDDSSENYWLRLLIREWAQFCIFLYIGWTFRSQDLAPRFSVMPTTKSKGETMVPPIYSIEMDAATFKDFSRHEWHIGVPTSYGDESSNDSVLVVIQHPNAFRMKSASAHPQSLHLV</sequence>
<evidence type="ECO:0000313" key="1">
    <source>
        <dbReference type="EMBL" id="KAJ0008401.1"/>
    </source>
</evidence>
<dbReference type="EMBL" id="CM047750">
    <property type="protein sequence ID" value="KAJ0008401.1"/>
    <property type="molecule type" value="Genomic_DNA"/>
</dbReference>